<dbReference type="GeneID" id="70236798"/>
<dbReference type="EMBL" id="JAEUBE010000352">
    <property type="protein sequence ID" value="KAH3664119.1"/>
    <property type="molecule type" value="Genomic_DNA"/>
</dbReference>
<dbReference type="RefSeq" id="XP_046060399.1">
    <property type="nucleotide sequence ID" value="XM_046205954.1"/>
</dbReference>
<reference evidence="1" key="2">
    <citation type="submission" date="2021-01" db="EMBL/GenBank/DDBJ databases">
        <authorList>
            <person name="Schikora-Tamarit M.A."/>
        </authorList>
    </citation>
    <scope>NUCLEOTIDE SEQUENCE</scope>
    <source>
        <strain evidence="1">CBS6075</strain>
    </source>
</reference>
<organism evidence="1 2">
    <name type="scientific">Ogataea philodendri</name>
    <dbReference type="NCBI Taxonomy" id="1378263"/>
    <lineage>
        <taxon>Eukaryota</taxon>
        <taxon>Fungi</taxon>
        <taxon>Dikarya</taxon>
        <taxon>Ascomycota</taxon>
        <taxon>Saccharomycotina</taxon>
        <taxon>Pichiomycetes</taxon>
        <taxon>Pichiales</taxon>
        <taxon>Pichiaceae</taxon>
        <taxon>Ogataea</taxon>
    </lineage>
</organism>
<evidence type="ECO:0000313" key="2">
    <source>
        <dbReference type="Proteomes" id="UP000769157"/>
    </source>
</evidence>
<dbReference type="AlphaFoldDB" id="A0A9P8P308"/>
<dbReference type="PROSITE" id="PS51257">
    <property type="entry name" value="PROKAR_LIPOPROTEIN"/>
    <property type="match status" value="1"/>
</dbReference>
<gene>
    <name evidence="1" type="ORF">OGAPHI_004833</name>
</gene>
<reference evidence="1" key="1">
    <citation type="journal article" date="2021" name="Open Biol.">
        <title>Shared evolutionary footprints suggest mitochondrial oxidative damage underlies multiple complex I losses in fungi.</title>
        <authorList>
            <person name="Schikora-Tamarit M.A."/>
            <person name="Marcet-Houben M."/>
            <person name="Nosek J."/>
            <person name="Gabaldon T."/>
        </authorList>
    </citation>
    <scope>NUCLEOTIDE SEQUENCE</scope>
    <source>
        <strain evidence="1">CBS6075</strain>
    </source>
</reference>
<evidence type="ECO:0000313" key="1">
    <source>
        <dbReference type="EMBL" id="KAH3664119.1"/>
    </source>
</evidence>
<keyword evidence="2" id="KW-1185">Reference proteome</keyword>
<comment type="caution">
    <text evidence="1">The sequence shown here is derived from an EMBL/GenBank/DDBJ whole genome shotgun (WGS) entry which is preliminary data.</text>
</comment>
<sequence>MRLKILAVGVSSSSAASSCNVLGQSLVIFSAWTVQNQKEHVKSRQKSSWKIDIFVWRHLGVVSSVKRVSSCQNRCPGVQGGGDSSLGDRNRLLLHHFVNSSPVRLLHLVELINTADTIVGQHQGTSFQNHLVGDWVSHHGCSQSDSRRTFTGSVHTSWSDGRDGLEQLRLGDSGISHQQHVDITSNSHSVAHLLWRSPNKKQQESFLDVCMAKDFWSNRVGESLICLCQQSGSQSTETSVWGRQENSGNINNVSWVHRPHKVSVNVDGKCSWNMTDRNLVCKFLDLDVLESRELRGSGTWEQFSAMLVAHTSFGSALSQRSKGSGVDFLENLKSTRITSICGDFHGWLDIAHSGDDSSHSDQLSQAGAFHVSHGEGFSSLCAHGKWSEVDEVPSGQLGWKQVWSLNISQVLGVLAQLGLGKLLTVLVFDSRISEFSLVDNHIQHVVFMGDVNCRVRHDFVHNLREQLDIVVGIVDN</sequence>
<protein>
    <submittedName>
        <fullName evidence="1">Uncharacterized protein</fullName>
    </submittedName>
</protein>
<name>A0A9P8P308_9ASCO</name>
<dbReference type="Proteomes" id="UP000769157">
    <property type="component" value="Unassembled WGS sequence"/>
</dbReference>
<proteinExistence type="predicted"/>
<accession>A0A9P8P308</accession>